<evidence type="ECO:0000259" key="9">
    <source>
        <dbReference type="PROSITE" id="PS50235"/>
    </source>
</evidence>
<comment type="catalytic activity">
    <reaction evidence="1 7">
        <text>Thiol-dependent hydrolysis of ester, thioester, amide, peptide and isopeptide bonds formed by the C-terminal Gly of ubiquitin (a 76-residue protein attached to proteins as an intracellular targeting signal).</text>
        <dbReference type="EC" id="3.4.19.12"/>
    </reaction>
</comment>
<evidence type="ECO:0000256" key="1">
    <source>
        <dbReference type="ARBA" id="ARBA00000707"/>
    </source>
</evidence>
<name>A0A2I0A9T7_9ASPA</name>
<dbReference type="PANTHER" id="PTHR21646:SF24">
    <property type="entry name" value="UBIQUITIN CARBOXYL-TERMINAL HYDROLASE"/>
    <property type="match status" value="1"/>
</dbReference>
<evidence type="ECO:0000256" key="5">
    <source>
        <dbReference type="ARBA" id="ARBA00022801"/>
    </source>
</evidence>
<dbReference type="InterPro" id="IPR057372">
    <property type="entry name" value="Ubiquitin_UBP8/5"/>
</dbReference>
<dbReference type="InterPro" id="IPR018200">
    <property type="entry name" value="USP_CS"/>
</dbReference>
<dbReference type="GO" id="GO:0004843">
    <property type="term" value="F:cysteine-type deubiquitinase activity"/>
    <property type="evidence" value="ECO:0007669"/>
    <property type="project" value="UniProtKB-UniRule"/>
</dbReference>
<sequence>MTTLETRKSEQRMQISPKSELLSCSPKAALSANPISPLRYFIFRSPFSLRLPSPLTPSLPSPLLGASIPSYPLLTPCFLPSMDDLPPDDAGNADQEAPAPVSDDDRVYLVPYRWWREAHEAESESGSGNVTRGIPYTASPSPSSYGGPMRIINNIFNSDLAFNLRRVDDPTIEDTEEGVSGRGYALVPVDMWSQALRWHNDASTRKLECADDGSLEVYPLKLRISVIRETSIMTVRISKKYEYLRKQFAKNMYIFSCCDQVYISDFSGQTNLILMNEWNRVPRDGQRLSDQEVMGESFIWDTTEGKKVGLVMQQPNTCYGGSFMNNGSLTKDFDLHFGASKVYSSFGLIGLENLGNTCFMNSAVQCLAHTQRLGELALAFGELLRKLWALDKTPVVPRVFKAKLAHFAPQFSGFNQHDSQELLAFLLDGLHEDLNRVKCKPYVEVKDSDGHPDEEVANEYWANHLARNDSIIVDVCQGQYRSTLVCPVCNKVSITFDPFMYLSLPLPSSTTRPMTVTVLSTDGSAQPSSYTVNVPKDGRCKDLIHSLSNACSLRNDEYLLVTEVYTNRIIRYLEDQSDALTLVRDGDQLAAYRLLRDDEEFPFVVFTHQREQEHYINSVLPPMWKVFGVPLIGRLVGTPTGYAIRNLFLKLLSPFLPSSDFVPNVDQENGSKLLNEVIDLENHDYSGGIDRIDAEEGGQNVSAIEDGFQFYLTDNKSQKMLMKIEINDQVAQTGKNLYVLVSWQKKNLHGYDISLLSSLPEICKCSLLTWRPQEPVALYACLETFLKEEPLGPEDMWYCPSCKRHQQASKKLDLWRLPDVLVIHLKRFSYNRYMKNKLEALVNFPLHGLDLSNYIAFKAQQLNHRYDLYAISNHYGNMGGGHYTAYVYHEAEDRWYEFDDRHVYPVSEDNVRTSAAYVLFYKRIQTSCSETKPAP</sequence>
<evidence type="ECO:0000256" key="6">
    <source>
        <dbReference type="ARBA" id="ARBA00022807"/>
    </source>
</evidence>
<dbReference type="Pfam" id="PF00443">
    <property type="entry name" value="UCH"/>
    <property type="match status" value="1"/>
</dbReference>
<dbReference type="SUPFAM" id="SSF54001">
    <property type="entry name" value="Cysteine proteinases"/>
    <property type="match status" value="1"/>
</dbReference>
<evidence type="ECO:0000256" key="7">
    <source>
        <dbReference type="RuleBase" id="RU366025"/>
    </source>
</evidence>
<keyword evidence="11" id="KW-1185">Reference proteome</keyword>
<evidence type="ECO:0000256" key="2">
    <source>
        <dbReference type="ARBA" id="ARBA00009085"/>
    </source>
</evidence>
<dbReference type="EC" id="3.4.19.12" evidence="7"/>
<comment type="function">
    <text evidence="7">Recognizes and hydrolyzes the peptide bond at the C-terminal Gly of ubiquitin. Involved in the processing of poly-ubiquitin precursors as well as that of ubiquitinated proteins.</text>
</comment>
<evidence type="ECO:0000256" key="8">
    <source>
        <dbReference type="SAM" id="MobiDB-lite"/>
    </source>
</evidence>
<evidence type="ECO:0000313" key="11">
    <source>
        <dbReference type="Proteomes" id="UP000236161"/>
    </source>
</evidence>
<dbReference type="PROSITE" id="PS50235">
    <property type="entry name" value="USP_3"/>
    <property type="match status" value="1"/>
</dbReference>
<comment type="similarity">
    <text evidence="2 7">Belongs to the peptidase C19 family.</text>
</comment>
<feature type="region of interest" description="Disordered" evidence="8">
    <location>
        <begin position="82"/>
        <end position="102"/>
    </location>
</feature>
<dbReference type="Pfam" id="PF25242">
    <property type="entry name" value="Ubiquitin_UBP8"/>
    <property type="match status" value="1"/>
</dbReference>
<dbReference type="InterPro" id="IPR038765">
    <property type="entry name" value="Papain-like_cys_pep_sf"/>
</dbReference>
<keyword evidence="5 7" id="KW-0378">Hydrolase</keyword>
<feature type="domain" description="USP" evidence="9">
    <location>
        <begin position="349"/>
        <end position="924"/>
    </location>
</feature>
<dbReference type="PANTHER" id="PTHR21646">
    <property type="entry name" value="UBIQUITIN CARBOXYL-TERMINAL HYDROLASE"/>
    <property type="match status" value="1"/>
</dbReference>
<dbReference type="InterPro" id="IPR001394">
    <property type="entry name" value="Peptidase_C19_UCH"/>
</dbReference>
<evidence type="ECO:0000256" key="4">
    <source>
        <dbReference type="ARBA" id="ARBA00022786"/>
    </source>
</evidence>
<dbReference type="GO" id="GO:0016579">
    <property type="term" value="P:protein deubiquitination"/>
    <property type="evidence" value="ECO:0007669"/>
    <property type="project" value="InterPro"/>
</dbReference>
<evidence type="ECO:0000313" key="10">
    <source>
        <dbReference type="EMBL" id="PKA52294.1"/>
    </source>
</evidence>
<dbReference type="EMBL" id="KZ452008">
    <property type="protein sequence ID" value="PKA52294.1"/>
    <property type="molecule type" value="Genomic_DNA"/>
</dbReference>
<dbReference type="InterPro" id="IPR050185">
    <property type="entry name" value="Ub_carboxyl-term_hydrolase"/>
</dbReference>
<dbReference type="STRING" id="1088818.A0A2I0A9T7"/>
<dbReference type="AlphaFoldDB" id="A0A2I0A9T7"/>
<dbReference type="Gene3D" id="3.90.70.10">
    <property type="entry name" value="Cysteine proteinases"/>
    <property type="match status" value="2"/>
</dbReference>
<dbReference type="GO" id="GO:0006508">
    <property type="term" value="P:proteolysis"/>
    <property type="evidence" value="ECO:0007669"/>
    <property type="project" value="UniProtKB-KW"/>
</dbReference>
<gene>
    <name evidence="10" type="primary">UBP8</name>
    <name evidence="10" type="ORF">AXF42_Ash010190</name>
</gene>
<dbReference type="PROSITE" id="PS00973">
    <property type="entry name" value="USP_2"/>
    <property type="match status" value="1"/>
</dbReference>
<keyword evidence="3 7" id="KW-0645">Protease</keyword>
<evidence type="ECO:0000256" key="3">
    <source>
        <dbReference type="ARBA" id="ARBA00022670"/>
    </source>
</evidence>
<dbReference type="CDD" id="cd02674">
    <property type="entry name" value="Peptidase_C19R"/>
    <property type="match status" value="1"/>
</dbReference>
<dbReference type="Proteomes" id="UP000236161">
    <property type="component" value="Unassembled WGS sequence"/>
</dbReference>
<keyword evidence="4 7" id="KW-0833">Ubl conjugation pathway</keyword>
<keyword evidence="6 7" id="KW-0788">Thiol protease</keyword>
<organism evidence="10 11">
    <name type="scientific">Apostasia shenzhenica</name>
    <dbReference type="NCBI Taxonomy" id="1088818"/>
    <lineage>
        <taxon>Eukaryota</taxon>
        <taxon>Viridiplantae</taxon>
        <taxon>Streptophyta</taxon>
        <taxon>Embryophyta</taxon>
        <taxon>Tracheophyta</taxon>
        <taxon>Spermatophyta</taxon>
        <taxon>Magnoliopsida</taxon>
        <taxon>Liliopsida</taxon>
        <taxon>Asparagales</taxon>
        <taxon>Orchidaceae</taxon>
        <taxon>Apostasioideae</taxon>
        <taxon>Apostasia</taxon>
    </lineage>
</organism>
<accession>A0A2I0A9T7</accession>
<proteinExistence type="inferred from homology"/>
<protein>
    <recommendedName>
        <fullName evidence="7">Ubiquitin carboxyl-terminal hydrolase</fullName>
        <ecNumber evidence="7">3.4.19.12</ecNumber>
    </recommendedName>
</protein>
<dbReference type="OrthoDB" id="292964at2759"/>
<dbReference type="PROSITE" id="PS00972">
    <property type="entry name" value="USP_1"/>
    <property type="match status" value="1"/>
</dbReference>
<reference evidence="10 11" key="1">
    <citation type="journal article" date="2017" name="Nature">
        <title>The Apostasia genome and the evolution of orchids.</title>
        <authorList>
            <person name="Zhang G.Q."/>
            <person name="Liu K.W."/>
            <person name="Li Z."/>
            <person name="Lohaus R."/>
            <person name="Hsiao Y.Y."/>
            <person name="Niu S.C."/>
            <person name="Wang J.Y."/>
            <person name="Lin Y.C."/>
            <person name="Xu Q."/>
            <person name="Chen L.J."/>
            <person name="Yoshida K."/>
            <person name="Fujiwara S."/>
            <person name="Wang Z.W."/>
            <person name="Zhang Y.Q."/>
            <person name="Mitsuda N."/>
            <person name="Wang M."/>
            <person name="Liu G.H."/>
            <person name="Pecoraro L."/>
            <person name="Huang H.X."/>
            <person name="Xiao X.J."/>
            <person name="Lin M."/>
            <person name="Wu X.Y."/>
            <person name="Wu W.L."/>
            <person name="Chen Y.Y."/>
            <person name="Chang S.B."/>
            <person name="Sakamoto S."/>
            <person name="Ohme-Takagi M."/>
            <person name="Yagi M."/>
            <person name="Zeng S.J."/>
            <person name="Shen C.Y."/>
            <person name="Yeh C.M."/>
            <person name="Luo Y.B."/>
            <person name="Tsai W.C."/>
            <person name="Van de Peer Y."/>
            <person name="Liu Z.J."/>
        </authorList>
    </citation>
    <scope>NUCLEOTIDE SEQUENCE [LARGE SCALE GENOMIC DNA]</scope>
    <source>
        <strain evidence="11">cv. Shenzhen</strain>
        <tissue evidence="10">Stem</tissue>
    </source>
</reference>
<dbReference type="InterPro" id="IPR028889">
    <property type="entry name" value="USP"/>
</dbReference>